<feature type="compositionally biased region" description="Polar residues" evidence="1">
    <location>
        <begin position="24"/>
        <end position="33"/>
    </location>
</feature>
<dbReference type="SUPFAM" id="SSF81606">
    <property type="entry name" value="PP2C-like"/>
    <property type="match status" value="1"/>
</dbReference>
<dbReference type="AlphaFoldDB" id="A0A916T1B7"/>
<protein>
    <recommendedName>
        <fullName evidence="2">PPM-type phosphatase domain-containing protein</fullName>
    </recommendedName>
</protein>
<dbReference type="Proteomes" id="UP000636793">
    <property type="component" value="Unassembled WGS sequence"/>
</dbReference>
<keyword evidence="4" id="KW-1185">Reference proteome</keyword>
<dbReference type="InterPro" id="IPR001932">
    <property type="entry name" value="PPM-type_phosphatase-like_dom"/>
</dbReference>
<feature type="domain" description="PPM-type phosphatase" evidence="2">
    <location>
        <begin position="47"/>
        <end position="305"/>
    </location>
</feature>
<evidence type="ECO:0000313" key="3">
    <source>
        <dbReference type="EMBL" id="GGB26525.1"/>
    </source>
</evidence>
<accession>A0A916T1B7</accession>
<dbReference type="SMART" id="SM00332">
    <property type="entry name" value="PP2Cc"/>
    <property type="match status" value="1"/>
</dbReference>
<reference evidence="3" key="2">
    <citation type="submission" date="2020-09" db="EMBL/GenBank/DDBJ databases">
        <authorList>
            <person name="Sun Q."/>
            <person name="Zhou Y."/>
        </authorList>
    </citation>
    <scope>NUCLEOTIDE SEQUENCE</scope>
    <source>
        <strain evidence="3">CGMCC 1.15085</strain>
    </source>
</reference>
<comment type="caution">
    <text evidence="3">The sequence shown here is derived from an EMBL/GenBank/DDBJ whole genome shotgun (WGS) entry which is preliminary data.</text>
</comment>
<dbReference type="Pfam" id="PF13672">
    <property type="entry name" value="PP2C_2"/>
    <property type="match status" value="1"/>
</dbReference>
<evidence type="ECO:0000256" key="1">
    <source>
        <dbReference type="SAM" id="MobiDB-lite"/>
    </source>
</evidence>
<gene>
    <name evidence="3" type="ORF">GCM10011492_15950</name>
</gene>
<organism evidence="3 4">
    <name type="scientific">Flexivirga endophytica</name>
    <dbReference type="NCBI Taxonomy" id="1849103"/>
    <lineage>
        <taxon>Bacteria</taxon>
        <taxon>Bacillati</taxon>
        <taxon>Actinomycetota</taxon>
        <taxon>Actinomycetes</taxon>
        <taxon>Micrococcales</taxon>
        <taxon>Dermacoccaceae</taxon>
        <taxon>Flexivirga</taxon>
    </lineage>
</organism>
<feature type="region of interest" description="Disordered" evidence="1">
    <location>
        <begin position="1"/>
        <end position="52"/>
    </location>
</feature>
<sequence>MDESQASDAVGDSTKDPVGAPGNDSGNGSVTDSTDPRNHVLLSPHPWVAGESDIGRRHHRNEDSIALAASTEVGARAVLVACDGVSTSTDSHLASQAAAIAAMERLSQPMPRHDVPDETWLDTAAQAFAEAAEAGSAAAAATGADAEDPAPPSCTLAAAVVEDNLVVGGNVGDSRVYWIPAAAPERAVQLGEDDSMASALMRRGVPRDNAENAPNAHAITRWLGRNAPQDLRPRMAHLVAREPGWVIVCTDGLWNYCSEPADLWDLVQRVRSSHGDSATAIADGLVEFANASGGHDNISVVLAALSPDA</sequence>
<dbReference type="RefSeq" id="WP_188836416.1">
    <property type="nucleotide sequence ID" value="NZ_BMHI01000002.1"/>
</dbReference>
<evidence type="ECO:0000259" key="2">
    <source>
        <dbReference type="PROSITE" id="PS51746"/>
    </source>
</evidence>
<dbReference type="PROSITE" id="PS51746">
    <property type="entry name" value="PPM_2"/>
    <property type="match status" value="1"/>
</dbReference>
<proteinExistence type="predicted"/>
<name>A0A916T1B7_9MICO</name>
<dbReference type="Gene3D" id="3.60.40.10">
    <property type="entry name" value="PPM-type phosphatase domain"/>
    <property type="match status" value="1"/>
</dbReference>
<reference evidence="3" key="1">
    <citation type="journal article" date="2014" name="Int. J. Syst. Evol. Microbiol.">
        <title>Complete genome sequence of Corynebacterium casei LMG S-19264T (=DSM 44701T), isolated from a smear-ripened cheese.</title>
        <authorList>
            <consortium name="US DOE Joint Genome Institute (JGI-PGF)"/>
            <person name="Walter F."/>
            <person name="Albersmeier A."/>
            <person name="Kalinowski J."/>
            <person name="Ruckert C."/>
        </authorList>
    </citation>
    <scope>NUCLEOTIDE SEQUENCE</scope>
    <source>
        <strain evidence="3">CGMCC 1.15085</strain>
    </source>
</reference>
<dbReference type="EMBL" id="BMHI01000002">
    <property type="protein sequence ID" value="GGB26525.1"/>
    <property type="molecule type" value="Genomic_DNA"/>
</dbReference>
<evidence type="ECO:0000313" key="4">
    <source>
        <dbReference type="Proteomes" id="UP000636793"/>
    </source>
</evidence>
<dbReference type="InterPro" id="IPR036457">
    <property type="entry name" value="PPM-type-like_dom_sf"/>
</dbReference>
<dbReference type="SMART" id="SM00331">
    <property type="entry name" value="PP2C_SIG"/>
    <property type="match status" value="1"/>
</dbReference>